<accession>D4N332</accession>
<evidence type="ECO:0000256" key="1">
    <source>
        <dbReference type="ARBA" id="ARBA00022737"/>
    </source>
</evidence>
<dbReference type="SMART" id="SM00028">
    <property type="entry name" value="TPR"/>
    <property type="match status" value="2"/>
</dbReference>
<gene>
    <name evidence="4" type="primary">tpr</name>
</gene>
<dbReference type="AlphaFoldDB" id="D4N332"/>
<dbReference type="SUPFAM" id="SSF48452">
    <property type="entry name" value="TPR-like"/>
    <property type="match status" value="1"/>
</dbReference>
<proteinExistence type="predicted"/>
<organism evidence="4">
    <name type="scientific">Rickettsia felis</name>
    <name type="common">Rickettsia azadi</name>
    <dbReference type="NCBI Taxonomy" id="42862"/>
    <lineage>
        <taxon>Bacteria</taxon>
        <taxon>Pseudomonadati</taxon>
        <taxon>Pseudomonadota</taxon>
        <taxon>Alphaproteobacteria</taxon>
        <taxon>Rickettsiales</taxon>
        <taxon>Rickettsiaceae</taxon>
        <taxon>Rickettsieae</taxon>
        <taxon>Rickettsia</taxon>
        <taxon>spotted fever group</taxon>
    </lineage>
</organism>
<dbReference type="PROSITE" id="PS50005">
    <property type="entry name" value="TPR"/>
    <property type="match status" value="2"/>
</dbReference>
<dbReference type="PROSITE" id="PS50293">
    <property type="entry name" value="TPR_REGION"/>
    <property type="match status" value="1"/>
</dbReference>
<dbReference type="PANTHER" id="PTHR44943:SF8">
    <property type="entry name" value="TPR REPEAT-CONTAINING PROTEIN MJ0263"/>
    <property type="match status" value="1"/>
</dbReference>
<dbReference type="EMBL" id="GQ329881">
    <property type="protein sequence ID" value="ADD74115.1"/>
    <property type="molecule type" value="Genomic_DNA"/>
</dbReference>
<keyword evidence="4" id="KW-0614">Plasmid</keyword>
<sequence length="177" mass="20254">MKNKNYIQRSSMRLGEKEQKTYFKQGINFLDQGKYEKALQIFGMLLMGESKNASFHYYKGNTLHKLKRYEEALESFKAAIKLKPWEGAYYYGLASSYYAVGNGTEGLEALQKAVSVYGASEKIYHKHNMLAGFKRVEGGHQEMQLNVVAHTAIESCSHLKQYAEVKVGDNYSFGFMR</sequence>
<dbReference type="InterPro" id="IPR051685">
    <property type="entry name" value="Ycf3/AcsC/BcsC/TPR_MFPF"/>
</dbReference>
<evidence type="ECO:0000256" key="2">
    <source>
        <dbReference type="ARBA" id="ARBA00022803"/>
    </source>
</evidence>
<evidence type="ECO:0000256" key="3">
    <source>
        <dbReference type="PROSITE-ProRule" id="PRU00339"/>
    </source>
</evidence>
<dbReference type="Pfam" id="PF13174">
    <property type="entry name" value="TPR_6"/>
    <property type="match status" value="1"/>
</dbReference>
<name>D4N332_RICFI</name>
<reference evidence="4" key="1">
    <citation type="journal article" date="2010" name="Appl. Environ. Microbiol.">
        <title>Rickettsia felis infection in a common household insect pest, Liposcelis bostrychophila (Psocoptera: Liposcelidae).</title>
        <authorList>
            <person name="Behar A."/>
            <person name="McCormick L.J."/>
            <person name="Perlman S.J."/>
        </authorList>
    </citation>
    <scope>NUCLEOTIDE SEQUENCE</scope>
    <source>
        <plasmid evidence="4">pRF</plasmid>
    </source>
</reference>
<keyword evidence="1" id="KW-0677">Repeat</keyword>
<dbReference type="Pfam" id="PF00515">
    <property type="entry name" value="TPR_1"/>
    <property type="match status" value="1"/>
</dbReference>
<evidence type="ECO:0000313" key="4">
    <source>
        <dbReference type="EMBL" id="ADD74115.1"/>
    </source>
</evidence>
<dbReference type="RefSeq" id="WP_011271713.1">
    <property type="nucleotide sequence ID" value="NC_019229.1"/>
</dbReference>
<dbReference type="InterPro" id="IPR011990">
    <property type="entry name" value="TPR-like_helical_dom_sf"/>
</dbReference>
<feature type="repeat" description="TPR" evidence="3">
    <location>
        <begin position="19"/>
        <end position="52"/>
    </location>
</feature>
<geneLocation type="plasmid" evidence="4">
    <name>pRF</name>
</geneLocation>
<dbReference type="InterPro" id="IPR019734">
    <property type="entry name" value="TPR_rpt"/>
</dbReference>
<dbReference type="PANTHER" id="PTHR44943">
    <property type="entry name" value="CELLULOSE SYNTHASE OPERON PROTEIN C"/>
    <property type="match status" value="1"/>
</dbReference>
<feature type="repeat" description="TPR" evidence="3">
    <location>
        <begin position="53"/>
        <end position="86"/>
    </location>
</feature>
<keyword evidence="2 3" id="KW-0802">TPR repeat</keyword>
<dbReference type="Gene3D" id="1.25.40.10">
    <property type="entry name" value="Tetratricopeptide repeat domain"/>
    <property type="match status" value="1"/>
</dbReference>
<protein>
    <submittedName>
        <fullName evidence="4">Tetratricopeptide repeat domain protein</fullName>
    </submittedName>
</protein>